<dbReference type="PANTHER" id="PTHR11905">
    <property type="entry name" value="ADAM A DISINTEGRIN AND METALLOPROTEASE DOMAIN"/>
    <property type="match status" value="1"/>
</dbReference>
<gene>
    <name evidence="1" type="ORF">M9458_024448</name>
</gene>
<proteinExistence type="predicted"/>
<feature type="non-terminal residue" evidence="1">
    <location>
        <position position="1"/>
    </location>
</feature>
<accession>A0ABD0PYT8</accession>
<name>A0ABD0PYT8_CIRMR</name>
<dbReference type="InterPro" id="IPR036436">
    <property type="entry name" value="Disintegrin_dom_sf"/>
</dbReference>
<protein>
    <submittedName>
        <fullName evidence="1">Uncharacterized protein</fullName>
    </submittedName>
</protein>
<organism evidence="1 2">
    <name type="scientific">Cirrhinus mrigala</name>
    <name type="common">Mrigala</name>
    <dbReference type="NCBI Taxonomy" id="683832"/>
    <lineage>
        <taxon>Eukaryota</taxon>
        <taxon>Metazoa</taxon>
        <taxon>Chordata</taxon>
        <taxon>Craniata</taxon>
        <taxon>Vertebrata</taxon>
        <taxon>Euteleostomi</taxon>
        <taxon>Actinopterygii</taxon>
        <taxon>Neopterygii</taxon>
        <taxon>Teleostei</taxon>
        <taxon>Ostariophysi</taxon>
        <taxon>Cypriniformes</taxon>
        <taxon>Cyprinidae</taxon>
        <taxon>Labeoninae</taxon>
        <taxon>Labeonini</taxon>
        <taxon>Cirrhinus</taxon>
    </lineage>
</organism>
<dbReference type="PANTHER" id="PTHR11905:SF112">
    <property type="entry name" value="DISINTEGRIN AND METALLOPROTEINASE DOMAIN-CONTAINING PROTEIN 12"/>
    <property type="match status" value="1"/>
</dbReference>
<feature type="non-terminal residue" evidence="1">
    <location>
        <position position="52"/>
    </location>
</feature>
<comment type="caution">
    <text evidence="1">The sequence shown here is derived from an EMBL/GenBank/DDBJ whole genome shotgun (WGS) entry which is preliminary data.</text>
</comment>
<keyword evidence="2" id="KW-1185">Reference proteome</keyword>
<dbReference type="AlphaFoldDB" id="A0ABD0PYT8"/>
<dbReference type="Proteomes" id="UP001529510">
    <property type="component" value="Unassembled WGS sequence"/>
</dbReference>
<evidence type="ECO:0000313" key="2">
    <source>
        <dbReference type="Proteomes" id="UP001529510"/>
    </source>
</evidence>
<evidence type="ECO:0000313" key="1">
    <source>
        <dbReference type="EMBL" id="KAL0179006.1"/>
    </source>
</evidence>
<dbReference type="EMBL" id="JAMKFB020000012">
    <property type="protein sequence ID" value="KAL0179006.1"/>
    <property type="molecule type" value="Genomic_DNA"/>
</dbReference>
<reference evidence="1 2" key="1">
    <citation type="submission" date="2024-05" db="EMBL/GenBank/DDBJ databases">
        <title>Genome sequencing and assembly of Indian major carp, Cirrhinus mrigala (Hamilton, 1822).</title>
        <authorList>
            <person name="Mohindra V."/>
            <person name="Chowdhury L.M."/>
            <person name="Lal K."/>
            <person name="Jena J.K."/>
        </authorList>
    </citation>
    <scope>NUCLEOTIDE SEQUENCE [LARGE SCALE GENOMIC DNA]</scope>
    <source>
        <strain evidence="1">CM1030</strain>
        <tissue evidence="1">Blood</tissue>
    </source>
</reference>
<sequence length="52" mass="5641">KKDLAASLEKGVGMCLFNMPEVKVLYGGQKCGNGYVEEGEQCDCGDLEVRQT</sequence>
<dbReference type="Gene3D" id="4.10.70.10">
    <property type="entry name" value="Disintegrin domain"/>
    <property type="match status" value="1"/>
</dbReference>